<feature type="transmembrane region" description="Helical" evidence="1">
    <location>
        <begin position="39"/>
        <end position="59"/>
    </location>
</feature>
<sequence length="222" mass="24284">MLAHFAPFAVEHFSTSAQLHKYKSQAGLQMGAEEKQDQAGGALALGVLALILAVSGAACPEEVHQKKCRTEISFRCFHFGPGNYTPFVLKHPIPTRGIYTGLCFSGKEQVRVPWAGLFRVADQQVNRTCASLKGRCWGNAAVGAVLLSSRPRFSPVLLNTIPGLSLDDMAAKAGGVRHSPLLPHDRSATTECVKGKHLHQNRMSQWVFILFLLTPFSFLIFI</sequence>
<keyword evidence="1" id="KW-1133">Transmembrane helix</keyword>
<keyword evidence="3" id="KW-1185">Reference proteome</keyword>
<dbReference type="AlphaFoldDB" id="R0LFT6"/>
<gene>
    <name evidence="2" type="ORF">Anapl_01437</name>
</gene>
<name>R0LFT6_ANAPL</name>
<protein>
    <submittedName>
        <fullName evidence="2">Uncharacterized protein</fullName>
    </submittedName>
</protein>
<evidence type="ECO:0000313" key="2">
    <source>
        <dbReference type="EMBL" id="EOB04514.1"/>
    </source>
</evidence>
<dbReference type="Proteomes" id="UP000296049">
    <property type="component" value="Unassembled WGS sequence"/>
</dbReference>
<organism evidence="2 3">
    <name type="scientific">Anas platyrhynchos</name>
    <name type="common">Mallard</name>
    <name type="synonym">Anas boschas</name>
    <dbReference type="NCBI Taxonomy" id="8839"/>
    <lineage>
        <taxon>Eukaryota</taxon>
        <taxon>Metazoa</taxon>
        <taxon>Chordata</taxon>
        <taxon>Craniata</taxon>
        <taxon>Vertebrata</taxon>
        <taxon>Euteleostomi</taxon>
        <taxon>Archelosauria</taxon>
        <taxon>Archosauria</taxon>
        <taxon>Dinosauria</taxon>
        <taxon>Saurischia</taxon>
        <taxon>Theropoda</taxon>
        <taxon>Coelurosauria</taxon>
        <taxon>Aves</taxon>
        <taxon>Neognathae</taxon>
        <taxon>Galloanserae</taxon>
        <taxon>Anseriformes</taxon>
        <taxon>Anatidae</taxon>
        <taxon>Anatinae</taxon>
        <taxon>Anas</taxon>
    </lineage>
</organism>
<evidence type="ECO:0000256" key="1">
    <source>
        <dbReference type="SAM" id="Phobius"/>
    </source>
</evidence>
<accession>R0LFT6</accession>
<proteinExistence type="predicted"/>
<reference evidence="3" key="1">
    <citation type="journal article" date="2013" name="Nat. Genet.">
        <title>The duck genome and transcriptome provide insight into an avian influenza virus reservoir species.</title>
        <authorList>
            <person name="Huang Y."/>
            <person name="Li Y."/>
            <person name="Burt D.W."/>
            <person name="Chen H."/>
            <person name="Zhang Y."/>
            <person name="Qian W."/>
            <person name="Kim H."/>
            <person name="Gan S."/>
            <person name="Zhao Y."/>
            <person name="Li J."/>
            <person name="Yi K."/>
            <person name="Feng H."/>
            <person name="Zhu P."/>
            <person name="Li B."/>
            <person name="Liu Q."/>
            <person name="Fairley S."/>
            <person name="Magor K.E."/>
            <person name="Du Z."/>
            <person name="Hu X."/>
            <person name="Goodman L."/>
            <person name="Tafer H."/>
            <person name="Vignal A."/>
            <person name="Lee T."/>
            <person name="Kim K.W."/>
            <person name="Sheng Z."/>
            <person name="An Y."/>
            <person name="Searle S."/>
            <person name="Herrero J."/>
            <person name="Groenen M.A."/>
            <person name="Crooijmans R.P."/>
            <person name="Faraut T."/>
            <person name="Cai Q."/>
            <person name="Webster R.G."/>
            <person name="Aldridge J.R."/>
            <person name="Warren W.C."/>
            <person name="Bartschat S."/>
            <person name="Kehr S."/>
            <person name="Marz M."/>
            <person name="Stadler P.F."/>
            <person name="Smith J."/>
            <person name="Kraus R.H."/>
            <person name="Zhao Y."/>
            <person name="Ren L."/>
            <person name="Fei J."/>
            <person name="Morisson M."/>
            <person name="Kaiser P."/>
            <person name="Griffin D.K."/>
            <person name="Rao M."/>
            <person name="Pitel F."/>
            <person name="Wang J."/>
            <person name="Li N."/>
        </authorList>
    </citation>
    <scope>NUCLEOTIDE SEQUENCE [LARGE SCALE GENOMIC DNA]</scope>
</reference>
<evidence type="ECO:0000313" key="3">
    <source>
        <dbReference type="Proteomes" id="UP000296049"/>
    </source>
</evidence>
<keyword evidence="1" id="KW-0472">Membrane</keyword>
<dbReference type="EMBL" id="KB742781">
    <property type="protein sequence ID" value="EOB04514.1"/>
    <property type="molecule type" value="Genomic_DNA"/>
</dbReference>
<feature type="transmembrane region" description="Helical" evidence="1">
    <location>
        <begin position="203"/>
        <end position="221"/>
    </location>
</feature>
<keyword evidence="1" id="KW-0812">Transmembrane</keyword>